<name>A0A4R3UYV7_9BURK</name>
<dbReference type="Pfam" id="PF20256">
    <property type="entry name" value="MoCoBD_2"/>
    <property type="match status" value="1"/>
</dbReference>
<keyword evidence="2" id="KW-0560">Oxidoreductase</keyword>
<dbReference type="InterPro" id="IPR016208">
    <property type="entry name" value="Ald_Oxase/xanthine_DH-like"/>
</dbReference>
<dbReference type="GO" id="GO:0005506">
    <property type="term" value="F:iron ion binding"/>
    <property type="evidence" value="ECO:0007669"/>
    <property type="project" value="InterPro"/>
</dbReference>
<evidence type="ECO:0000259" key="3">
    <source>
        <dbReference type="SMART" id="SM01008"/>
    </source>
</evidence>
<dbReference type="SUPFAM" id="SSF54665">
    <property type="entry name" value="CO dehydrogenase molybdoprotein N-domain-like"/>
    <property type="match status" value="1"/>
</dbReference>
<dbReference type="InterPro" id="IPR036856">
    <property type="entry name" value="Ald_Oxase/Xan_DH_a/b_sf"/>
</dbReference>
<dbReference type="InterPro" id="IPR008274">
    <property type="entry name" value="AldOxase/xan_DH_MoCoBD1"/>
</dbReference>
<dbReference type="Pfam" id="PF02738">
    <property type="entry name" value="MoCoBD_1"/>
    <property type="match status" value="1"/>
</dbReference>
<evidence type="ECO:0000256" key="1">
    <source>
        <dbReference type="ARBA" id="ARBA00022505"/>
    </source>
</evidence>
<dbReference type="SMART" id="SM01008">
    <property type="entry name" value="Ald_Xan_dh_C"/>
    <property type="match status" value="1"/>
</dbReference>
<dbReference type="InterPro" id="IPR037165">
    <property type="entry name" value="AldOxase/xan_DH_Mopterin-bd_sf"/>
</dbReference>
<sequence>MAATTHNFSVIGTPQPRVEDHRHLHAAARFVADIECVGCREVAFLRSPVAHGVLNGIEVPSWVNADCVWTAARIDGVARPIESRLLRKEFNFAPLPLLAGAKVRYVGELLAAVAAASRAEAEDIAEALQANISPLPAVMDAWREFHSPTQPLHEMLASNVVMQFGRTIGDAACFDDPALRRVTKRFRMERVLASPMEGRGCLAMMDPKTGQLIVYASHQRPHLLRSFLAEQLHGMQESDIRVIVPDVGGGFGAKSNFYPEELIVAAMTLATGKPHRWAEDRYEHFVGSNHSRQHEHEITACFDASGRIHGVAAKVIVDSGAYSSRTSTGAIEANMATNVMLGPYDIRNYRFEAISIFSNKTPVGPYRGVGRPAGCFAMERIVDEVAHALGMHPMDVRQKNIIPSTAFPYTSATGLYYDSGDYGQALQKAREHAERHWPIAGDGTGRFREGIGYAMYVEQAAHGTVEWHKRGSPLVYGHETARATLALDGSLVLDVGTLGHGQGHETSLAQIASELTGIPLHAIRVRQGDTDKAPYGMGSVASRSMVMAGGAVAAACRKLVAKAQRVGAGAMSCDVSEVSRQGTVFAGPDNASLSYAEIAQISLVQLHRLPVDIPPGMSEEAAYRPEVETGTFSYGVHAAHVRVDLYTGVVSVLDYAVVEDCGTVVNPMIVDGQVRGGVAQGIGQALYEELRYSEDGQPLSVTFGDYTIPSTLEVPRIEIIHMNTPSPFSEFGMKGMGEGGAVAPAASIANAVRNALYGLGVQVDSVPIRPDDLLEKILAAGEPA</sequence>
<dbReference type="PANTHER" id="PTHR11908:SF132">
    <property type="entry name" value="ALDEHYDE OXIDASE 1-RELATED"/>
    <property type="match status" value="1"/>
</dbReference>
<dbReference type="Proteomes" id="UP000294692">
    <property type="component" value="Unassembled WGS sequence"/>
</dbReference>
<organism evidence="4 5">
    <name type="scientific">Paracandidimonas soli</name>
    <dbReference type="NCBI Taxonomy" id="1917182"/>
    <lineage>
        <taxon>Bacteria</taxon>
        <taxon>Pseudomonadati</taxon>
        <taxon>Pseudomonadota</taxon>
        <taxon>Betaproteobacteria</taxon>
        <taxon>Burkholderiales</taxon>
        <taxon>Alcaligenaceae</taxon>
        <taxon>Paracandidimonas</taxon>
    </lineage>
</organism>
<evidence type="ECO:0000313" key="4">
    <source>
        <dbReference type="EMBL" id="TCU96053.1"/>
    </source>
</evidence>
<evidence type="ECO:0000313" key="5">
    <source>
        <dbReference type="Proteomes" id="UP000294692"/>
    </source>
</evidence>
<dbReference type="InterPro" id="IPR000674">
    <property type="entry name" value="Ald_Oxase/Xan_DH_a/b"/>
</dbReference>
<gene>
    <name evidence="4" type="ORF">EV686_107111</name>
</gene>
<reference evidence="4 5" key="1">
    <citation type="submission" date="2019-03" db="EMBL/GenBank/DDBJ databases">
        <title>Genomic Encyclopedia of Type Strains, Phase IV (KMG-IV): sequencing the most valuable type-strain genomes for metagenomic binning, comparative biology and taxonomic classification.</title>
        <authorList>
            <person name="Goeker M."/>
        </authorList>
    </citation>
    <scope>NUCLEOTIDE SEQUENCE [LARGE SCALE GENOMIC DNA]</scope>
    <source>
        <strain evidence="4 5">DSM 100048</strain>
    </source>
</reference>
<dbReference type="SUPFAM" id="SSF56003">
    <property type="entry name" value="Molybdenum cofactor-binding domain"/>
    <property type="match status" value="1"/>
</dbReference>
<feature type="domain" description="Aldehyde oxidase/xanthine dehydrogenase a/b hammerhead" evidence="3">
    <location>
        <begin position="25"/>
        <end position="136"/>
    </location>
</feature>
<dbReference type="InterPro" id="IPR046867">
    <property type="entry name" value="AldOxase/xan_DH_MoCoBD2"/>
</dbReference>
<dbReference type="AlphaFoldDB" id="A0A4R3UYV7"/>
<dbReference type="EMBL" id="SMBX01000007">
    <property type="protein sequence ID" value="TCU96053.1"/>
    <property type="molecule type" value="Genomic_DNA"/>
</dbReference>
<dbReference type="Gene3D" id="3.30.365.10">
    <property type="entry name" value="Aldehyde oxidase/xanthine dehydrogenase, molybdopterin binding domain"/>
    <property type="match status" value="4"/>
</dbReference>
<comment type="caution">
    <text evidence="4">The sequence shown here is derived from an EMBL/GenBank/DDBJ whole genome shotgun (WGS) entry which is preliminary data.</text>
</comment>
<accession>A0A4R3UYV7</accession>
<dbReference type="RefSeq" id="WP_165972614.1">
    <property type="nucleotide sequence ID" value="NZ_JBHRVM010000001.1"/>
</dbReference>
<evidence type="ECO:0000256" key="2">
    <source>
        <dbReference type="ARBA" id="ARBA00023002"/>
    </source>
</evidence>
<dbReference type="Pfam" id="PF01315">
    <property type="entry name" value="Ald_Xan_dh_C"/>
    <property type="match status" value="1"/>
</dbReference>
<keyword evidence="1" id="KW-0500">Molybdenum</keyword>
<proteinExistence type="predicted"/>
<dbReference type="Gene3D" id="3.90.1170.50">
    <property type="entry name" value="Aldehyde oxidase/xanthine dehydrogenase, a/b hammerhead"/>
    <property type="match status" value="1"/>
</dbReference>
<keyword evidence="5" id="KW-1185">Reference proteome</keyword>
<dbReference type="PANTHER" id="PTHR11908">
    <property type="entry name" value="XANTHINE DEHYDROGENASE"/>
    <property type="match status" value="1"/>
</dbReference>
<dbReference type="GO" id="GO:0016491">
    <property type="term" value="F:oxidoreductase activity"/>
    <property type="evidence" value="ECO:0007669"/>
    <property type="project" value="UniProtKB-KW"/>
</dbReference>
<protein>
    <submittedName>
        <fullName evidence="4">Carbon-monoxide dehydrogenase large subunit</fullName>
    </submittedName>
</protein>